<evidence type="ECO:0000313" key="2">
    <source>
        <dbReference type="EMBL" id="OBZ75605.1"/>
    </source>
</evidence>
<organism evidence="2 3">
    <name type="scientific">Grifola frondosa</name>
    <name type="common">Maitake</name>
    <name type="synonym">Polyporus frondosus</name>
    <dbReference type="NCBI Taxonomy" id="5627"/>
    <lineage>
        <taxon>Eukaryota</taxon>
        <taxon>Fungi</taxon>
        <taxon>Dikarya</taxon>
        <taxon>Basidiomycota</taxon>
        <taxon>Agaricomycotina</taxon>
        <taxon>Agaricomycetes</taxon>
        <taxon>Polyporales</taxon>
        <taxon>Grifolaceae</taxon>
        <taxon>Grifola</taxon>
    </lineage>
</organism>
<evidence type="ECO:0000313" key="3">
    <source>
        <dbReference type="Proteomes" id="UP000092993"/>
    </source>
</evidence>
<dbReference type="EMBL" id="LUGG01000004">
    <property type="protein sequence ID" value="OBZ75605.1"/>
    <property type="molecule type" value="Genomic_DNA"/>
</dbReference>
<protein>
    <submittedName>
        <fullName evidence="2">Uncharacterized protein</fullName>
    </submittedName>
</protein>
<feature type="region of interest" description="Disordered" evidence="1">
    <location>
        <begin position="69"/>
        <end position="91"/>
    </location>
</feature>
<dbReference type="AlphaFoldDB" id="A0A1C7MFC1"/>
<comment type="caution">
    <text evidence="2">The sequence shown here is derived from an EMBL/GenBank/DDBJ whole genome shotgun (WGS) entry which is preliminary data.</text>
</comment>
<reference evidence="2 3" key="1">
    <citation type="submission" date="2016-03" db="EMBL/GenBank/DDBJ databases">
        <title>Whole genome sequencing of Grifola frondosa 9006-11.</title>
        <authorList>
            <person name="Min B."/>
            <person name="Park H."/>
            <person name="Kim J.-G."/>
            <person name="Cho H."/>
            <person name="Oh Y.-L."/>
            <person name="Kong W.-S."/>
            <person name="Choi I.-G."/>
        </authorList>
    </citation>
    <scope>NUCLEOTIDE SEQUENCE [LARGE SCALE GENOMIC DNA]</scope>
    <source>
        <strain evidence="2 3">9006-11</strain>
    </source>
</reference>
<evidence type="ECO:0000256" key="1">
    <source>
        <dbReference type="SAM" id="MobiDB-lite"/>
    </source>
</evidence>
<feature type="compositionally biased region" description="Acidic residues" evidence="1">
    <location>
        <begin position="69"/>
        <end position="78"/>
    </location>
</feature>
<dbReference type="Proteomes" id="UP000092993">
    <property type="component" value="Unassembled WGS sequence"/>
</dbReference>
<gene>
    <name evidence="2" type="ORF">A0H81_05016</name>
</gene>
<accession>A0A1C7MFC1</accession>
<name>A0A1C7MFC1_GRIFR</name>
<sequence>MIPGPFQVPSSRFLENIRHRGQLEPEPQLCATCTGGCLTVTHTIFTPSWKISQEILRSAWACGLLDEVSPEESDDADEQATKAGEHSTSVTPCFPCIFRH</sequence>
<proteinExistence type="predicted"/>
<keyword evidence="3" id="KW-1185">Reference proteome</keyword>